<proteinExistence type="predicted"/>
<dbReference type="EMBL" id="FXWJ01000001">
    <property type="protein sequence ID" value="SMQ61031.1"/>
    <property type="molecule type" value="Genomic_DNA"/>
</dbReference>
<accession>A0ABY1R969</accession>
<keyword evidence="3" id="KW-1185">Reference proteome</keyword>
<sequence>MSRIFVVFGYVYAAIAVVTAVLIAAATWFLVKVDAYPGDSALCQNAPAGALVAENPAPALELSLFPFGYQCVYPMVGGGTVATPPTDWSATQGMAVAIAFLVTGLVAAIVAGSIQRRGVRPVGTAPCPYG</sequence>
<reference evidence="2 3" key="1">
    <citation type="submission" date="2017-04" db="EMBL/GenBank/DDBJ databases">
        <authorList>
            <person name="Varghese N."/>
            <person name="Submissions S."/>
        </authorList>
    </citation>
    <scope>NUCLEOTIDE SEQUENCE [LARGE SCALE GENOMIC DNA]</scope>
    <source>
        <strain evidence="2 3">VKM Ac-1784</strain>
    </source>
</reference>
<protein>
    <recommendedName>
        <fullName evidence="4">Integral membrane protein</fullName>
    </recommendedName>
</protein>
<gene>
    <name evidence="2" type="ORF">SAMN06295909_0534</name>
</gene>
<evidence type="ECO:0000313" key="3">
    <source>
        <dbReference type="Proteomes" id="UP000194464"/>
    </source>
</evidence>
<evidence type="ECO:0008006" key="4">
    <source>
        <dbReference type="Google" id="ProtNLM"/>
    </source>
</evidence>
<comment type="caution">
    <text evidence="2">The sequence shown here is derived from an EMBL/GenBank/DDBJ whole genome shotgun (WGS) entry which is preliminary data.</text>
</comment>
<evidence type="ECO:0000256" key="1">
    <source>
        <dbReference type="SAM" id="Phobius"/>
    </source>
</evidence>
<dbReference type="RefSeq" id="WP_086472731.1">
    <property type="nucleotide sequence ID" value="NZ_FXWJ01000001.1"/>
</dbReference>
<feature type="transmembrane region" description="Helical" evidence="1">
    <location>
        <begin position="94"/>
        <end position="114"/>
    </location>
</feature>
<organism evidence="2 3">
    <name type="scientific">Plantibacter elymi</name>
    <name type="common">nom. nud.</name>
    <dbReference type="NCBI Taxonomy" id="199708"/>
    <lineage>
        <taxon>Bacteria</taxon>
        <taxon>Bacillati</taxon>
        <taxon>Actinomycetota</taxon>
        <taxon>Actinomycetes</taxon>
        <taxon>Micrococcales</taxon>
        <taxon>Microbacteriaceae</taxon>
        <taxon>Plantibacter</taxon>
    </lineage>
</organism>
<keyword evidence="1" id="KW-1133">Transmembrane helix</keyword>
<dbReference type="Proteomes" id="UP000194464">
    <property type="component" value="Unassembled WGS sequence"/>
</dbReference>
<evidence type="ECO:0000313" key="2">
    <source>
        <dbReference type="EMBL" id="SMQ61031.1"/>
    </source>
</evidence>
<keyword evidence="1" id="KW-0472">Membrane</keyword>
<name>A0ABY1R969_9MICO</name>
<keyword evidence="1" id="KW-0812">Transmembrane</keyword>
<feature type="transmembrane region" description="Helical" evidence="1">
    <location>
        <begin position="7"/>
        <end position="31"/>
    </location>
</feature>